<dbReference type="Proteomes" id="UP001417504">
    <property type="component" value="Unassembled WGS sequence"/>
</dbReference>
<organism evidence="12 13">
    <name type="scientific">Stephania japonica</name>
    <dbReference type="NCBI Taxonomy" id="461633"/>
    <lineage>
        <taxon>Eukaryota</taxon>
        <taxon>Viridiplantae</taxon>
        <taxon>Streptophyta</taxon>
        <taxon>Embryophyta</taxon>
        <taxon>Tracheophyta</taxon>
        <taxon>Spermatophyta</taxon>
        <taxon>Magnoliopsida</taxon>
        <taxon>Ranunculales</taxon>
        <taxon>Menispermaceae</taxon>
        <taxon>Menispermoideae</taxon>
        <taxon>Cissampelideae</taxon>
        <taxon>Stephania</taxon>
    </lineage>
</organism>
<name>A0AAP0JNA0_9MAGN</name>
<dbReference type="SUPFAM" id="SSF82171">
    <property type="entry name" value="DPP6 N-terminal domain-like"/>
    <property type="match status" value="1"/>
</dbReference>
<evidence type="ECO:0000256" key="6">
    <source>
        <dbReference type="ARBA" id="ARBA00022825"/>
    </source>
</evidence>
<comment type="similarity">
    <text evidence="9">Belongs to the peptidase S9D family.</text>
</comment>
<dbReference type="GO" id="GO:0004252">
    <property type="term" value="F:serine-type endopeptidase activity"/>
    <property type="evidence" value="ECO:0007669"/>
    <property type="project" value="TreeGrafter"/>
</dbReference>
<dbReference type="Gene3D" id="3.40.50.1820">
    <property type="entry name" value="alpha/beta hydrolase"/>
    <property type="match status" value="1"/>
</dbReference>
<proteinExistence type="inferred from homology"/>
<dbReference type="GO" id="GO:0006508">
    <property type="term" value="P:proteolysis"/>
    <property type="evidence" value="ECO:0007669"/>
    <property type="project" value="UniProtKB-KW"/>
</dbReference>
<reference evidence="12 13" key="1">
    <citation type="submission" date="2024-01" db="EMBL/GenBank/DDBJ databases">
        <title>Genome assemblies of Stephania.</title>
        <authorList>
            <person name="Yang L."/>
        </authorList>
    </citation>
    <scope>NUCLEOTIDE SEQUENCE [LARGE SCALE GENOMIC DNA]</scope>
    <source>
        <strain evidence="12">QJT</strain>
        <tissue evidence="12">Leaf</tissue>
    </source>
</reference>
<dbReference type="PANTHER" id="PTHR42776">
    <property type="entry name" value="SERINE PEPTIDASE S9 FAMILY MEMBER"/>
    <property type="match status" value="1"/>
</dbReference>
<comment type="function">
    <text evidence="8">Serine-type protease active in vitro against the LHCII N-terminal. Cleaves its substrate on the carboxy-side of Glu residues.</text>
</comment>
<protein>
    <recommendedName>
        <fullName evidence="10">Probable glutamyl endopeptidase, chloroplastic</fullName>
    </recommendedName>
</protein>
<evidence type="ECO:0000256" key="9">
    <source>
        <dbReference type="ARBA" id="ARBA00060950"/>
    </source>
</evidence>
<comment type="subcellular location">
    <subcellularLocation>
        <location evidence="1">Plastid</location>
        <location evidence="1">Chloroplast stroma</location>
    </subcellularLocation>
</comment>
<evidence type="ECO:0000256" key="4">
    <source>
        <dbReference type="ARBA" id="ARBA00022670"/>
    </source>
</evidence>
<dbReference type="SUPFAM" id="SSF53474">
    <property type="entry name" value="alpha/beta-Hydrolases"/>
    <property type="match status" value="1"/>
</dbReference>
<evidence type="ECO:0000256" key="2">
    <source>
        <dbReference type="ARBA" id="ARBA00022528"/>
    </source>
</evidence>
<dbReference type="AlphaFoldDB" id="A0AAP0JNA0"/>
<dbReference type="FunFam" id="3.40.50.1820:FF:000049">
    <property type="entry name" value="probable glutamyl endopeptidase, chloroplastic"/>
    <property type="match status" value="1"/>
</dbReference>
<gene>
    <name evidence="12" type="ORF">Sjap_007290</name>
</gene>
<dbReference type="InterPro" id="IPR029058">
    <property type="entry name" value="AB_hydrolase_fold"/>
</dbReference>
<evidence type="ECO:0000256" key="1">
    <source>
        <dbReference type="ARBA" id="ARBA00004470"/>
    </source>
</evidence>
<dbReference type="InterPro" id="IPR001375">
    <property type="entry name" value="Peptidase_S9_cat"/>
</dbReference>
<dbReference type="EMBL" id="JBBNAE010000003">
    <property type="protein sequence ID" value="KAK9136696.1"/>
    <property type="molecule type" value="Genomic_DNA"/>
</dbReference>
<keyword evidence="5" id="KW-0378">Hydrolase</keyword>
<feature type="domain" description="Peptidase S9 prolyl oligopeptidase catalytic" evidence="11">
    <location>
        <begin position="718"/>
        <end position="867"/>
    </location>
</feature>
<keyword evidence="13" id="KW-1185">Reference proteome</keyword>
<accession>A0AAP0JNA0</accession>
<evidence type="ECO:0000256" key="8">
    <source>
        <dbReference type="ARBA" id="ARBA00054431"/>
    </source>
</evidence>
<evidence type="ECO:0000256" key="3">
    <source>
        <dbReference type="ARBA" id="ARBA00022640"/>
    </source>
</evidence>
<keyword evidence="3" id="KW-0934">Plastid</keyword>
<keyword evidence="7" id="KW-0809">Transit peptide</keyword>
<keyword evidence="2" id="KW-0150">Chloroplast</keyword>
<evidence type="ECO:0000256" key="10">
    <source>
        <dbReference type="ARBA" id="ARBA00073000"/>
    </source>
</evidence>
<evidence type="ECO:0000256" key="5">
    <source>
        <dbReference type="ARBA" id="ARBA00022801"/>
    </source>
</evidence>
<evidence type="ECO:0000313" key="12">
    <source>
        <dbReference type="EMBL" id="KAK9136696.1"/>
    </source>
</evidence>
<sequence>MIRLHNIIYQSLSLLSSSYPSLLLCPTFLSLNLHSSSIHASGSALRTARKGSNGSAGASLIEDDESDSIGCGYRLPPPEIRDIVDAPPLPALSFSPQRDKILFLKRRALPPLEELARPEEKLAGIRIDGKCNTRSRMSFYTGIGIHQLMHDGTLGPEKEVHGFPDGAKINFVSWSYDGRHLSFSIRVDEVLLNQEDSTSSKLRLWVADVETGVAQPLFQSPDIYLNAVFDNFVWVDNSTLLVCTIPLSRGDPPPKPLVPSGPKIQSNERKNVIQVRTFQDLLKDKYDEDLFEYYATSQLVLASLDGKMKPVGPPAVYTSLDPSPDEKYILISSIHRPYSFIVPCGRFPKKVDVWTTDGKFVRELCDLPLAEDIPIAFNSVRKGMRSINWRADKSSMLYWVETQDGGDAKVEVSPRDIVYTQPAEPQDGEEPEILHKLDLRYGGISWCDDSLALAYESWYKTRRTRTWVISPGLKDSSPRILFDRSSEDVYSDPGSPMLRRTPAGTYVIAKIRRENDPGTYLLLNGSANTRSFRNTGEKERIWESDKDKYYETVVALMSDQNDGDINLDQLKILTSKESKTENTQYFLQCWPDKKKFQITNFPHPYPQLASLQKEMIRYQRKDGVQLTATIYLPPGYDSSKDGPLPCLVWSYPGEFKSKDAAGQVRGSPNEFAGIGPTSALLWLARGFAILSGPTIPIIGEGDEEANDRYVEQLVASAEAAVEEVVRRGIAHPNKISVGGHSYGAFMTANLLAHAPHLFCCGIARSGAYNRTLTPFGFRTLWEATNTYVEMSPFMSANKIKKPILLIHGEEDNNSGTLTMQSDRFFNALKGHGALCRLVVLPYESHGYASRESIMHVLWETDRWLQKYCVSASDVVPVVSNGIDELNEVTEISDNKAVPASGGGSSEGLDREWEACQSLRRASLCYCILLVVMSELSNLNVKVSKFFSTVRLSSLDLDIEDILGFWTVSEDPMICNWLNGAKFTSS</sequence>
<keyword evidence="4" id="KW-0645">Protease</keyword>
<keyword evidence="6" id="KW-0720">Serine protease</keyword>
<comment type="caution">
    <text evidence="12">The sequence shown here is derived from an EMBL/GenBank/DDBJ whole genome shotgun (WGS) entry which is preliminary data.</text>
</comment>
<evidence type="ECO:0000313" key="13">
    <source>
        <dbReference type="Proteomes" id="UP001417504"/>
    </source>
</evidence>
<evidence type="ECO:0000259" key="11">
    <source>
        <dbReference type="Pfam" id="PF00326"/>
    </source>
</evidence>
<dbReference type="PANTHER" id="PTHR42776:SF28">
    <property type="entry name" value="GLUTAMYL ENDOPEPTIDASE, CHLOROPLASTIC-RELATED"/>
    <property type="match status" value="1"/>
</dbReference>
<dbReference type="GO" id="GO:0009570">
    <property type="term" value="C:chloroplast stroma"/>
    <property type="evidence" value="ECO:0007669"/>
    <property type="project" value="UniProtKB-SubCell"/>
</dbReference>
<dbReference type="Pfam" id="PF00326">
    <property type="entry name" value="Peptidase_S9"/>
    <property type="match status" value="1"/>
</dbReference>
<evidence type="ECO:0000256" key="7">
    <source>
        <dbReference type="ARBA" id="ARBA00022946"/>
    </source>
</evidence>